<evidence type="ECO:0000313" key="2">
    <source>
        <dbReference type="EMBL" id="CAJ1397036.1"/>
    </source>
</evidence>
<sequence length="520" mass="59315">MSPNMSQPVRAGWDGQHSGDAVDSYFSEGGPVASYYTRAKKNKADQKAERRTWVAHPREEVVAAFDNSGRIGGAGRYTFVSGDQPELEGAAPELPAMSLDGGSEEEFQEYWHWNSLNTRMREDWFERMAHPQVNCEAFWYHPESGITTYDCPATSSVQVSPADLTLDIPREGPVWNFTAFELKSILREGHGEDFGLAAEALAQRACYEFETWLPRVLSWHDYQYRCFWFFGGKDTGKDSKESKSFFGSDAEASRQLFADDDFFEACTRLLCQRMGRMHPINLTYFMWTYARAGIRHEELLKSVADHFCKGWLPTMDRCSLGTMVWNFSKLEFRHDRYFELSAQELYRPNRLRSLAPRNFQNSMIAYSKRKHWNAKLMEAFCRGIPRLLDNHDPKLPKTSTEVLFSYTCRDGSEVPADAFRIGSLTVIAKAFHDLRARGAAVQECLKSMLDYVVRSVQRSPQMMREPGDACSFLRQLGFYAAESGMDLSGWQLELQDARKGAPERAVGQMEAALRKAGVEV</sequence>
<evidence type="ECO:0000256" key="1">
    <source>
        <dbReference type="SAM" id="MobiDB-lite"/>
    </source>
</evidence>
<comment type="caution">
    <text evidence="2">The sequence shown here is derived from an EMBL/GenBank/DDBJ whole genome shotgun (WGS) entry which is preliminary data.</text>
</comment>
<organism evidence="2 3">
    <name type="scientific">Effrenium voratum</name>
    <dbReference type="NCBI Taxonomy" id="2562239"/>
    <lineage>
        <taxon>Eukaryota</taxon>
        <taxon>Sar</taxon>
        <taxon>Alveolata</taxon>
        <taxon>Dinophyceae</taxon>
        <taxon>Suessiales</taxon>
        <taxon>Symbiodiniaceae</taxon>
        <taxon>Effrenium</taxon>
    </lineage>
</organism>
<protein>
    <submittedName>
        <fullName evidence="2">Uncharacterized protein</fullName>
    </submittedName>
</protein>
<evidence type="ECO:0000313" key="3">
    <source>
        <dbReference type="Proteomes" id="UP001178507"/>
    </source>
</evidence>
<keyword evidence="3" id="KW-1185">Reference proteome</keyword>
<accession>A0AA36J210</accession>
<dbReference type="AlphaFoldDB" id="A0AA36J210"/>
<name>A0AA36J210_9DINO</name>
<reference evidence="2" key="1">
    <citation type="submission" date="2023-08" db="EMBL/GenBank/DDBJ databases">
        <authorList>
            <person name="Chen Y."/>
            <person name="Shah S."/>
            <person name="Dougan E. K."/>
            <person name="Thang M."/>
            <person name="Chan C."/>
        </authorList>
    </citation>
    <scope>NUCLEOTIDE SEQUENCE</scope>
</reference>
<proteinExistence type="predicted"/>
<feature type="region of interest" description="Disordered" evidence="1">
    <location>
        <begin position="1"/>
        <end position="25"/>
    </location>
</feature>
<dbReference type="Proteomes" id="UP001178507">
    <property type="component" value="Unassembled WGS sequence"/>
</dbReference>
<gene>
    <name evidence="2" type="ORF">EVOR1521_LOCUS21136</name>
</gene>
<dbReference type="EMBL" id="CAUJNA010003251">
    <property type="protein sequence ID" value="CAJ1397036.1"/>
    <property type="molecule type" value="Genomic_DNA"/>
</dbReference>